<comment type="caution">
    <text evidence="2">The sequence shown here is derived from an EMBL/GenBank/DDBJ whole genome shotgun (WGS) entry which is preliminary data.</text>
</comment>
<reference evidence="2" key="1">
    <citation type="submission" date="2021-10" db="EMBL/GenBank/DDBJ databases">
        <title>De novo Genome Assembly of Clathrus columnatus (Basidiomycota, Fungi) Using Illumina and Nanopore Sequence Data.</title>
        <authorList>
            <person name="Ogiso-Tanaka E."/>
            <person name="Itagaki H."/>
            <person name="Hosoya T."/>
            <person name="Hosaka K."/>
        </authorList>
    </citation>
    <scope>NUCLEOTIDE SEQUENCE</scope>
    <source>
        <strain evidence="2">MO-923</strain>
    </source>
</reference>
<feature type="region of interest" description="Disordered" evidence="1">
    <location>
        <begin position="333"/>
        <end position="388"/>
    </location>
</feature>
<feature type="compositionally biased region" description="Polar residues" evidence="1">
    <location>
        <begin position="333"/>
        <end position="357"/>
    </location>
</feature>
<evidence type="ECO:0000313" key="2">
    <source>
        <dbReference type="EMBL" id="GJJ13757.1"/>
    </source>
</evidence>
<accession>A0AAV5AGI1</accession>
<keyword evidence="3" id="KW-1185">Reference proteome</keyword>
<dbReference type="Proteomes" id="UP001050691">
    <property type="component" value="Unassembled WGS sequence"/>
</dbReference>
<feature type="region of interest" description="Disordered" evidence="1">
    <location>
        <begin position="34"/>
        <end position="135"/>
    </location>
</feature>
<name>A0AAV5AGI1_9AGAM</name>
<organism evidence="2 3">
    <name type="scientific">Clathrus columnatus</name>
    <dbReference type="NCBI Taxonomy" id="1419009"/>
    <lineage>
        <taxon>Eukaryota</taxon>
        <taxon>Fungi</taxon>
        <taxon>Dikarya</taxon>
        <taxon>Basidiomycota</taxon>
        <taxon>Agaricomycotina</taxon>
        <taxon>Agaricomycetes</taxon>
        <taxon>Phallomycetidae</taxon>
        <taxon>Phallales</taxon>
        <taxon>Clathraceae</taxon>
        <taxon>Clathrus</taxon>
    </lineage>
</organism>
<protein>
    <submittedName>
        <fullName evidence="2">Uncharacterized protein</fullName>
    </submittedName>
</protein>
<evidence type="ECO:0000256" key="1">
    <source>
        <dbReference type="SAM" id="MobiDB-lite"/>
    </source>
</evidence>
<evidence type="ECO:0000313" key="3">
    <source>
        <dbReference type="Proteomes" id="UP001050691"/>
    </source>
</evidence>
<dbReference type="AlphaFoldDB" id="A0AAV5AGI1"/>
<feature type="compositionally biased region" description="Low complexity" evidence="1">
    <location>
        <begin position="367"/>
        <end position="378"/>
    </location>
</feature>
<gene>
    <name evidence="2" type="ORF">Clacol_008013</name>
</gene>
<sequence length="399" mass="44135">MPKQRTISAPIKLVSVPSCEQPVVTTISTTTTTKITATATSTSSKTPLFDNDSVEGVPVSVSRNEKPYQNSSVPPPPLNSSADGAVSARSVRKRRTSYNSTNTTTTTTCTTSSSSSETTPETTSDSFSFPPLLLPPHRTRRVDDIGRRLTIINSSNLIQERERGQDTRYHSLPLRRKGHLSRTTAGMIVKKTRLSALFRKDAVPVLDGAPIEPLLPATSHHSNIRPRREKLKIRTEEFHHHIPTSPSKRSHFKVMPTIPDTTPSSPPMPVHRHHVPVPVPLSYAHSSGTYTTTATTSTTTTASSNDTSYYTMPTPPSFLSPFWYHADQYGNLPSSPTSDSNSPVTTNSPRPSHSYSRSEPFPTFPRQQQQQHQQQQPQSPSRKWKSRMGGFFRTSINVV</sequence>
<feature type="compositionally biased region" description="Low complexity" evidence="1">
    <location>
        <begin position="34"/>
        <end position="46"/>
    </location>
</feature>
<proteinExistence type="predicted"/>
<feature type="compositionally biased region" description="Low complexity" evidence="1">
    <location>
        <begin position="97"/>
        <end position="131"/>
    </location>
</feature>
<dbReference type="EMBL" id="BPWL01000009">
    <property type="protein sequence ID" value="GJJ13757.1"/>
    <property type="molecule type" value="Genomic_DNA"/>
</dbReference>